<keyword evidence="3" id="KW-1185">Reference proteome</keyword>
<protein>
    <submittedName>
        <fullName evidence="2">Uncharacterized protein</fullName>
    </submittedName>
</protein>
<evidence type="ECO:0000256" key="1">
    <source>
        <dbReference type="SAM" id="MobiDB-lite"/>
    </source>
</evidence>
<feature type="compositionally biased region" description="Basic residues" evidence="1">
    <location>
        <begin position="1"/>
        <end position="25"/>
    </location>
</feature>
<feature type="region of interest" description="Disordered" evidence="1">
    <location>
        <begin position="1"/>
        <end position="52"/>
    </location>
</feature>
<accession>A0A2T2NHX0</accession>
<evidence type="ECO:0000313" key="3">
    <source>
        <dbReference type="Proteomes" id="UP000240883"/>
    </source>
</evidence>
<evidence type="ECO:0000313" key="2">
    <source>
        <dbReference type="EMBL" id="PSN64866.1"/>
    </source>
</evidence>
<reference evidence="2 3" key="1">
    <citation type="journal article" date="2018" name="Front. Microbiol.">
        <title>Genome-Wide Analysis of Corynespora cassiicola Leaf Fall Disease Putative Effectors.</title>
        <authorList>
            <person name="Lopez D."/>
            <person name="Ribeiro S."/>
            <person name="Label P."/>
            <person name="Fumanal B."/>
            <person name="Venisse J.S."/>
            <person name="Kohler A."/>
            <person name="de Oliveira R.R."/>
            <person name="Labutti K."/>
            <person name="Lipzen A."/>
            <person name="Lail K."/>
            <person name="Bauer D."/>
            <person name="Ohm R.A."/>
            <person name="Barry K.W."/>
            <person name="Spatafora J."/>
            <person name="Grigoriev I.V."/>
            <person name="Martin F.M."/>
            <person name="Pujade-Renaud V."/>
        </authorList>
    </citation>
    <scope>NUCLEOTIDE SEQUENCE [LARGE SCALE GENOMIC DNA]</scope>
    <source>
        <strain evidence="2 3">Philippines</strain>
    </source>
</reference>
<gene>
    <name evidence="2" type="ORF">BS50DRAFT_644687</name>
</gene>
<dbReference type="Proteomes" id="UP000240883">
    <property type="component" value="Unassembled WGS sequence"/>
</dbReference>
<feature type="compositionally biased region" description="Polar residues" evidence="1">
    <location>
        <begin position="33"/>
        <end position="45"/>
    </location>
</feature>
<proteinExistence type="predicted"/>
<sequence>MKKRPKSPKKGKRGRRGGRGKHNKPTRTDNDSSDAYTPSSQTQPVHRNKVSVVKSPDIFDDLRITPMDEPDPPKFLSTGKKAAKTLGFVSEVLHTMQMRSSQIHAQIVLYTAHIHRTNDNIAQQSFCTEEARIFYGAKVLEELVLKAMEYCNDLYITEQALRDVGTEERKGKIKRAFRATEDEFLERRGEYNEEHLSILAKLDEHQLHHIIADMARLTESWNG</sequence>
<dbReference type="AlphaFoldDB" id="A0A2T2NHX0"/>
<organism evidence="2 3">
    <name type="scientific">Corynespora cassiicola Philippines</name>
    <dbReference type="NCBI Taxonomy" id="1448308"/>
    <lineage>
        <taxon>Eukaryota</taxon>
        <taxon>Fungi</taxon>
        <taxon>Dikarya</taxon>
        <taxon>Ascomycota</taxon>
        <taxon>Pezizomycotina</taxon>
        <taxon>Dothideomycetes</taxon>
        <taxon>Pleosporomycetidae</taxon>
        <taxon>Pleosporales</taxon>
        <taxon>Corynesporascaceae</taxon>
        <taxon>Corynespora</taxon>
    </lineage>
</organism>
<dbReference type="EMBL" id="KZ678137">
    <property type="protein sequence ID" value="PSN64866.1"/>
    <property type="molecule type" value="Genomic_DNA"/>
</dbReference>
<name>A0A2T2NHX0_CORCC</name>